<dbReference type="Proteomes" id="UP000789366">
    <property type="component" value="Unassembled WGS sequence"/>
</dbReference>
<gene>
    <name evidence="1" type="ORF">SPELUC_LOCUS15285</name>
</gene>
<name>A0ACA9QRU7_9GLOM</name>
<keyword evidence="2" id="KW-1185">Reference proteome</keyword>
<organism evidence="1 2">
    <name type="scientific">Cetraspora pellucida</name>
    <dbReference type="NCBI Taxonomy" id="1433469"/>
    <lineage>
        <taxon>Eukaryota</taxon>
        <taxon>Fungi</taxon>
        <taxon>Fungi incertae sedis</taxon>
        <taxon>Mucoromycota</taxon>
        <taxon>Glomeromycotina</taxon>
        <taxon>Glomeromycetes</taxon>
        <taxon>Diversisporales</taxon>
        <taxon>Gigasporaceae</taxon>
        <taxon>Cetraspora</taxon>
    </lineage>
</organism>
<dbReference type="EMBL" id="CAJVPW010049544">
    <property type="protein sequence ID" value="CAG8763245.1"/>
    <property type="molecule type" value="Genomic_DNA"/>
</dbReference>
<evidence type="ECO:0000313" key="2">
    <source>
        <dbReference type="Proteomes" id="UP000789366"/>
    </source>
</evidence>
<protein>
    <submittedName>
        <fullName evidence="1">9216_t:CDS:1</fullName>
    </submittedName>
</protein>
<comment type="caution">
    <text evidence="1">The sequence shown here is derived from an EMBL/GenBank/DDBJ whole genome shotgun (WGS) entry which is preliminary data.</text>
</comment>
<reference evidence="1" key="1">
    <citation type="submission" date="2021-06" db="EMBL/GenBank/DDBJ databases">
        <authorList>
            <person name="Kallberg Y."/>
            <person name="Tangrot J."/>
            <person name="Rosling A."/>
        </authorList>
    </citation>
    <scope>NUCLEOTIDE SEQUENCE</scope>
    <source>
        <strain evidence="1">28 12/20/2015</strain>
    </source>
</reference>
<sequence>NSSNSFKVGINKVSNPKRILLSKPIAKNSANEVSLATSMYINEASHTCING</sequence>
<proteinExistence type="predicted"/>
<accession>A0ACA9QRU7</accession>
<evidence type="ECO:0000313" key="1">
    <source>
        <dbReference type="EMBL" id="CAG8763245.1"/>
    </source>
</evidence>
<feature type="non-terminal residue" evidence="1">
    <location>
        <position position="51"/>
    </location>
</feature>
<feature type="non-terminal residue" evidence="1">
    <location>
        <position position="1"/>
    </location>
</feature>